<keyword evidence="3" id="KW-1185">Reference proteome</keyword>
<sequence>MRTERGGWISLHRDGVPLPRQGWKIHASATADRAEHVVNTVWDHCTRHSVSFKFLRSPCSSTT</sequence>
<dbReference type="EMBL" id="CP021748">
    <property type="protein sequence ID" value="ARX89281.1"/>
    <property type="molecule type" value="Genomic_DNA"/>
</dbReference>
<name>A0A1Z1WS48_9ACTN</name>
<organism evidence="2 3">
    <name type="scientific">Streptomyces alboflavus</name>
    <dbReference type="NCBI Taxonomy" id="67267"/>
    <lineage>
        <taxon>Bacteria</taxon>
        <taxon>Bacillati</taxon>
        <taxon>Actinomycetota</taxon>
        <taxon>Actinomycetes</taxon>
        <taxon>Kitasatosporales</taxon>
        <taxon>Streptomycetaceae</taxon>
        <taxon>Streptomyces</taxon>
    </lineage>
</organism>
<feature type="domain" description="RamC N-terminal" evidence="1">
    <location>
        <begin position="2"/>
        <end position="58"/>
    </location>
</feature>
<dbReference type="AlphaFoldDB" id="A0A1Z1WS48"/>
<dbReference type="Proteomes" id="UP000195880">
    <property type="component" value="Chromosome"/>
</dbReference>
<dbReference type="RefSeq" id="WP_159399740.1">
    <property type="nucleotide sequence ID" value="NZ_CP021748.1"/>
</dbReference>
<gene>
    <name evidence="2" type="ORF">SMD44_08768</name>
</gene>
<evidence type="ECO:0000313" key="3">
    <source>
        <dbReference type="Proteomes" id="UP000195880"/>
    </source>
</evidence>
<protein>
    <recommendedName>
        <fullName evidence="1">RamC N-terminal domain-containing protein</fullName>
    </recommendedName>
</protein>
<dbReference type="KEGG" id="salf:SMD44_08768"/>
<dbReference type="OrthoDB" id="1492512at2"/>
<accession>A0A1Z1WS48</accession>
<proteinExistence type="predicted"/>
<reference evidence="2 3" key="1">
    <citation type="submission" date="2017-05" db="EMBL/GenBank/DDBJ databases">
        <title>Streptomyces alboflavus Genome sequencing and assembly.</title>
        <authorList>
            <person name="Wang Y."/>
            <person name="Du B."/>
            <person name="Ding Y."/>
            <person name="Liu H."/>
            <person name="Hou Q."/>
            <person name="Liu K."/>
            <person name="Wang C."/>
            <person name="Yao L."/>
        </authorList>
    </citation>
    <scope>NUCLEOTIDE SEQUENCE [LARGE SCALE GENOMIC DNA]</scope>
    <source>
        <strain evidence="2 3">MDJK44</strain>
    </source>
</reference>
<dbReference type="InterPro" id="IPR057929">
    <property type="entry name" value="RamC_N"/>
</dbReference>
<dbReference type="Pfam" id="PF25816">
    <property type="entry name" value="RamC_N"/>
    <property type="match status" value="1"/>
</dbReference>
<evidence type="ECO:0000313" key="2">
    <source>
        <dbReference type="EMBL" id="ARX89281.1"/>
    </source>
</evidence>
<evidence type="ECO:0000259" key="1">
    <source>
        <dbReference type="Pfam" id="PF25816"/>
    </source>
</evidence>